<dbReference type="EMBL" id="JAECSB010000014">
    <property type="protein sequence ID" value="MBH5141432.1"/>
    <property type="molecule type" value="Genomic_DNA"/>
</dbReference>
<gene>
    <name evidence="2" type="ORF">I3517_02225</name>
</gene>
<keyword evidence="3" id="KW-1185">Reference proteome</keyword>
<feature type="region of interest" description="Disordered" evidence="1">
    <location>
        <begin position="87"/>
        <end position="118"/>
    </location>
</feature>
<accession>A0A8I0ZUB1</accession>
<organism evidence="2 3">
    <name type="scientific">Rhodococcus erythropolis</name>
    <name type="common">Arthrobacter picolinophilus</name>
    <dbReference type="NCBI Taxonomy" id="1833"/>
    <lineage>
        <taxon>Bacteria</taxon>
        <taxon>Bacillati</taxon>
        <taxon>Actinomycetota</taxon>
        <taxon>Actinomycetes</taxon>
        <taxon>Mycobacteriales</taxon>
        <taxon>Nocardiaceae</taxon>
        <taxon>Rhodococcus</taxon>
        <taxon>Rhodococcus erythropolis group</taxon>
    </lineage>
</organism>
<evidence type="ECO:0000313" key="2">
    <source>
        <dbReference type="EMBL" id="MBH5141432.1"/>
    </source>
</evidence>
<dbReference type="RefSeq" id="WP_197940469.1">
    <property type="nucleotide sequence ID" value="NZ_JAECSB010000014.1"/>
</dbReference>
<feature type="compositionally biased region" description="Basic and acidic residues" evidence="1">
    <location>
        <begin position="95"/>
        <end position="116"/>
    </location>
</feature>
<name>A0A8I0ZUB1_RHOER</name>
<comment type="caution">
    <text evidence="2">The sequence shown here is derived from an EMBL/GenBank/DDBJ whole genome shotgun (WGS) entry which is preliminary data.</text>
</comment>
<proteinExistence type="predicted"/>
<evidence type="ECO:0000256" key="1">
    <source>
        <dbReference type="SAM" id="MobiDB-lite"/>
    </source>
</evidence>
<dbReference type="AlphaFoldDB" id="A0A8I0ZUB1"/>
<protein>
    <submittedName>
        <fullName evidence="2">Uncharacterized protein</fullName>
    </submittedName>
</protein>
<dbReference type="Proteomes" id="UP000627573">
    <property type="component" value="Unassembled WGS sequence"/>
</dbReference>
<evidence type="ECO:0000313" key="3">
    <source>
        <dbReference type="Proteomes" id="UP000627573"/>
    </source>
</evidence>
<reference evidence="2 3" key="1">
    <citation type="submission" date="2020-12" db="EMBL/GenBank/DDBJ databases">
        <title>Draft genome sequence of furan degrading bacterial strain FUR100.</title>
        <authorList>
            <person name="Woiski C."/>
        </authorList>
    </citation>
    <scope>NUCLEOTIDE SEQUENCE [LARGE SCALE GENOMIC DNA]</scope>
    <source>
        <strain evidence="2 3">FUR100</strain>
    </source>
</reference>
<sequence>MSDTLVDRDDLIRQGFRSLYITHLLGPGCKDDSGKEWWSQQAVTNAIRTVILPAYATALMVDHKRIWNIDFDANSVERWETIRAASERFQLQDGPADRPLDPQQDERERARADADGQTHPLLAALKEASGE</sequence>